<keyword evidence="3" id="KW-1185">Reference proteome</keyword>
<proteinExistence type="predicted"/>
<dbReference type="PANTHER" id="PTHR10151:SF120">
    <property type="entry name" value="BIS(5'-ADENOSYL)-TRIPHOSPHATASE"/>
    <property type="match status" value="1"/>
</dbReference>
<dbReference type="Gene3D" id="3.40.720.10">
    <property type="entry name" value="Alkaline Phosphatase, subunit A"/>
    <property type="match status" value="1"/>
</dbReference>
<dbReference type="GeneID" id="64406946"/>
<dbReference type="OMA" id="LMNQLRW"/>
<organism evidence="2 3">
    <name type="scientific">Arachnia propionica</name>
    <dbReference type="NCBI Taxonomy" id="1750"/>
    <lineage>
        <taxon>Bacteria</taxon>
        <taxon>Bacillati</taxon>
        <taxon>Actinomycetota</taxon>
        <taxon>Actinomycetes</taxon>
        <taxon>Propionibacteriales</taxon>
        <taxon>Propionibacteriaceae</taxon>
        <taxon>Arachnia</taxon>
    </lineage>
</organism>
<accession>A0A448MYG4</accession>
<dbReference type="EMBL" id="LR134406">
    <property type="protein sequence ID" value="VEH70185.1"/>
    <property type="molecule type" value="Genomic_DNA"/>
</dbReference>
<dbReference type="InterPro" id="IPR002591">
    <property type="entry name" value="Phosphodiest/P_Trfase"/>
</dbReference>
<evidence type="ECO:0000313" key="1">
    <source>
        <dbReference type="EMBL" id="QUC09827.1"/>
    </source>
</evidence>
<dbReference type="Pfam" id="PF01663">
    <property type="entry name" value="Phosphodiest"/>
    <property type="match status" value="1"/>
</dbReference>
<evidence type="ECO:0000313" key="3">
    <source>
        <dbReference type="Proteomes" id="UP000273044"/>
    </source>
</evidence>
<dbReference type="EMBL" id="CP072385">
    <property type="protein sequence ID" value="QUC09827.1"/>
    <property type="molecule type" value="Genomic_DNA"/>
</dbReference>
<dbReference type="AlphaFoldDB" id="A0A448MYG4"/>
<reference evidence="2 3" key="1">
    <citation type="submission" date="2018-12" db="EMBL/GenBank/DDBJ databases">
        <authorList>
            <consortium name="Pathogen Informatics"/>
        </authorList>
    </citation>
    <scope>NUCLEOTIDE SEQUENCE [LARGE SCALE GENOMIC DNA]</scope>
    <source>
        <strain evidence="2 3">NCTC12967</strain>
    </source>
</reference>
<dbReference type="SUPFAM" id="SSF53649">
    <property type="entry name" value="Alkaline phosphatase-like"/>
    <property type="match status" value="1"/>
</dbReference>
<name>A0A448MYG4_9ACTN</name>
<dbReference type="GO" id="GO:0016787">
    <property type="term" value="F:hydrolase activity"/>
    <property type="evidence" value="ECO:0007669"/>
    <property type="project" value="UniProtKB-ARBA"/>
</dbReference>
<dbReference type="PANTHER" id="PTHR10151">
    <property type="entry name" value="ECTONUCLEOTIDE PYROPHOSPHATASE/PHOSPHODIESTERASE"/>
    <property type="match status" value="1"/>
</dbReference>
<sequence length="370" mass="40284">MSDLVLPDYEGACLNNLLPSVAARLLGGTPVLDVPRAARYVILLIDGLGWFPVAEHSHDSDLFAPGLGRAMRLTCAVPSTTATSLTSIGCGSAPGSHGMVGYSFLDPDRRCVVNALTWAGGPADVEGFACEPTLYQRMRSRGITSGCVSLARFKGSGLQRLAFGGAEHLGVETEGDHRAFIGLVTRALRDHEVVYAYERGLDHNGHAHGVGSWQWLDSLVRAEELVTDLVEALPEDTCLLVTGDHGMVDVPKQHQITIEDHPGLMGAWRVGGEPRFRQLYDQRPERLAKAWASELGERAEVWLRDDAIEAGWFGDVTDRVRSRIGDVLVVMQGDWAVHTRNLPKEFGLHGQHGSLTAAEMYVPLFTFGPQ</sequence>
<evidence type="ECO:0000313" key="2">
    <source>
        <dbReference type="EMBL" id="VEH70185.1"/>
    </source>
</evidence>
<protein>
    <submittedName>
        <fullName evidence="1">Alkaline phosphatase family protein</fullName>
    </submittedName>
    <submittedName>
        <fullName evidence="2">Type I phosphodiesterase / nucleotide pyrophosphatase</fullName>
    </submittedName>
</protein>
<dbReference type="Proteomes" id="UP000677180">
    <property type="component" value="Chromosome"/>
</dbReference>
<gene>
    <name evidence="1" type="ORF">J5A53_08190</name>
    <name evidence="2" type="ORF">NCTC12967_01474</name>
</gene>
<reference evidence="1" key="2">
    <citation type="submission" date="2021-03" db="EMBL/GenBank/DDBJ databases">
        <title>Human Oral Microbial Genomes.</title>
        <authorList>
            <person name="Johnston C.D."/>
            <person name="Chen T."/>
            <person name="Dewhirst F.E."/>
        </authorList>
    </citation>
    <scope>NUCLEOTIDE SEQUENCE</scope>
    <source>
        <strain evidence="1">F0714</strain>
    </source>
</reference>
<dbReference type="RefSeq" id="WP_014846560.1">
    <property type="nucleotide sequence ID" value="NZ_CAJZDL010000075.1"/>
</dbReference>
<dbReference type="InterPro" id="IPR017850">
    <property type="entry name" value="Alkaline_phosphatase_core_sf"/>
</dbReference>
<dbReference type="Proteomes" id="UP000273044">
    <property type="component" value="Chromosome"/>
</dbReference>